<dbReference type="EMBL" id="CP081869">
    <property type="protein sequence ID" value="QZN99546.1"/>
    <property type="molecule type" value="Genomic_DNA"/>
</dbReference>
<reference evidence="1" key="1">
    <citation type="submission" date="2021-08" db="EMBL/GenBank/DDBJ databases">
        <authorList>
            <person name="Zhang H."/>
            <person name="Xu M."/>
            <person name="Yu Z."/>
            <person name="Yang L."/>
            <person name="Cai Y."/>
        </authorList>
    </citation>
    <scope>NUCLEOTIDE SEQUENCE</scope>
    <source>
        <strain evidence="1">CHL1</strain>
    </source>
</reference>
<name>A0A9E6R8P2_9HYPH</name>
<dbReference type="KEGG" id="cmet:K6K41_23020"/>
<keyword evidence="2" id="KW-1185">Reference proteome</keyword>
<dbReference type="RefSeq" id="WP_261402630.1">
    <property type="nucleotide sequence ID" value="NZ_CP081869.1"/>
</dbReference>
<sequence length="143" mass="15560">MKLSAIRSSGKKAEKGAWVDGLPGAGDLALQVRAFGNSDYARRRLALYEAEPAENRPRGVLLPDIQKRHEDILLVETILTGWRNLEDDEGPITYSSERAAELIGEPDSDFRLLVVTAANSVRDAGKLDLEEAAGNSKKRSAGD</sequence>
<evidence type="ECO:0000313" key="2">
    <source>
        <dbReference type="Proteomes" id="UP000825701"/>
    </source>
</evidence>
<proteinExistence type="predicted"/>
<organism evidence="1 2">
    <name type="scientific">Chenggangzhangella methanolivorans</name>
    <dbReference type="NCBI Taxonomy" id="1437009"/>
    <lineage>
        <taxon>Bacteria</taxon>
        <taxon>Pseudomonadati</taxon>
        <taxon>Pseudomonadota</taxon>
        <taxon>Alphaproteobacteria</taxon>
        <taxon>Hyphomicrobiales</taxon>
        <taxon>Methylopilaceae</taxon>
        <taxon>Chenggangzhangella</taxon>
    </lineage>
</organism>
<accession>A0A9E6R8P2</accession>
<dbReference type="Proteomes" id="UP000825701">
    <property type="component" value="Chromosome"/>
</dbReference>
<protein>
    <submittedName>
        <fullName evidence="1">Uncharacterized protein</fullName>
    </submittedName>
</protein>
<evidence type="ECO:0000313" key="1">
    <source>
        <dbReference type="EMBL" id="QZN99546.1"/>
    </source>
</evidence>
<gene>
    <name evidence="1" type="ORF">K6K41_23020</name>
</gene>
<dbReference type="AlphaFoldDB" id="A0A9E6R8P2"/>